<accession>A0A847SD70</accession>
<dbReference type="GO" id="GO:0005829">
    <property type="term" value="C:cytosol"/>
    <property type="evidence" value="ECO:0007669"/>
    <property type="project" value="TreeGrafter"/>
</dbReference>
<evidence type="ECO:0000256" key="3">
    <source>
        <dbReference type="ARBA" id="ARBA00012781"/>
    </source>
</evidence>
<dbReference type="Gene3D" id="2.30.40.10">
    <property type="entry name" value="Urease, subunit C, domain 1"/>
    <property type="match status" value="1"/>
</dbReference>
<comment type="caution">
    <text evidence="11">The sequence shown here is derived from an EMBL/GenBank/DDBJ whole genome shotgun (WGS) entry which is preliminary data.</text>
</comment>
<dbReference type="SUPFAM" id="SSF51556">
    <property type="entry name" value="Metallo-dependent hydrolases"/>
    <property type="match status" value="1"/>
</dbReference>
<comment type="similarity">
    <text evidence="2 8">Belongs to the metallo-dependent hydrolases superfamily. ATZ/TRZ family.</text>
</comment>
<keyword evidence="4 8" id="KW-0479">Metal-binding</keyword>
<comment type="function">
    <text evidence="8">Catalyzes the hydrolytic deamination of guanine, producing xanthine and ammonia.</text>
</comment>
<dbReference type="EMBL" id="JABAIM010000001">
    <property type="protein sequence ID" value="NLR75118.1"/>
    <property type="molecule type" value="Genomic_DNA"/>
</dbReference>
<dbReference type="Proteomes" id="UP000587991">
    <property type="component" value="Unassembled WGS sequence"/>
</dbReference>
<dbReference type="Gene3D" id="3.20.20.140">
    <property type="entry name" value="Metal-dependent hydrolases"/>
    <property type="match status" value="1"/>
</dbReference>
<comment type="catalytic activity">
    <reaction evidence="8">
        <text>guanine + H2O + H(+) = xanthine + NH4(+)</text>
        <dbReference type="Rhea" id="RHEA:14665"/>
        <dbReference type="ChEBI" id="CHEBI:15377"/>
        <dbReference type="ChEBI" id="CHEBI:15378"/>
        <dbReference type="ChEBI" id="CHEBI:16235"/>
        <dbReference type="ChEBI" id="CHEBI:17712"/>
        <dbReference type="ChEBI" id="CHEBI:28938"/>
        <dbReference type="EC" id="3.5.4.3"/>
    </reaction>
</comment>
<reference evidence="11 12" key="1">
    <citation type="submission" date="2020-04" db="EMBL/GenBank/DDBJ databases">
        <title>Draft genome of Leeia sp. IMCC25680.</title>
        <authorList>
            <person name="Song J."/>
            <person name="Cho J.-C."/>
        </authorList>
    </citation>
    <scope>NUCLEOTIDE SEQUENCE [LARGE SCALE GENOMIC DNA]</scope>
    <source>
        <strain evidence="11 12">IMCC25680</strain>
    </source>
</reference>
<dbReference type="FunFam" id="3.20.20.140:FF:000022">
    <property type="entry name" value="Guanine deaminase"/>
    <property type="match status" value="1"/>
</dbReference>
<evidence type="ECO:0000256" key="2">
    <source>
        <dbReference type="ARBA" id="ARBA00006745"/>
    </source>
</evidence>
<comment type="pathway">
    <text evidence="1 8">Purine metabolism; guanine degradation; xanthine from guanine: step 1/1.</text>
</comment>
<name>A0A847SD70_9NEIS</name>
<dbReference type="NCBIfam" id="TIGR02967">
    <property type="entry name" value="guan_deamin"/>
    <property type="match status" value="1"/>
</dbReference>
<evidence type="ECO:0000259" key="9">
    <source>
        <dbReference type="Pfam" id="PF01979"/>
    </source>
</evidence>
<gene>
    <name evidence="11" type="primary">guaD</name>
    <name evidence="11" type="ORF">HF682_08095</name>
</gene>
<dbReference type="NCBIfam" id="NF006679">
    <property type="entry name" value="PRK09228.1"/>
    <property type="match status" value="1"/>
</dbReference>
<dbReference type="PANTHER" id="PTHR11271">
    <property type="entry name" value="GUANINE DEAMINASE"/>
    <property type="match status" value="1"/>
</dbReference>
<protein>
    <recommendedName>
        <fullName evidence="3 7">Guanine deaminase</fullName>
        <shortName evidence="8">Guanase</shortName>
        <ecNumber evidence="3 7">3.5.4.3</ecNumber>
    </recommendedName>
    <alternativeName>
        <fullName evidence="8">Guanine aminohydrolase</fullName>
    </alternativeName>
</protein>
<dbReference type="InterPro" id="IPR006680">
    <property type="entry name" value="Amidohydro-rel"/>
</dbReference>
<keyword evidence="12" id="KW-1185">Reference proteome</keyword>
<dbReference type="SUPFAM" id="SSF51338">
    <property type="entry name" value="Composite domain of metallo-dependent hydrolases"/>
    <property type="match status" value="1"/>
</dbReference>
<evidence type="ECO:0000313" key="12">
    <source>
        <dbReference type="Proteomes" id="UP000587991"/>
    </source>
</evidence>
<proteinExistence type="inferred from homology"/>
<dbReference type="Pfam" id="PF01979">
    <property type="entry name" value="Amidohydro_1"/>
    <property type="match status" value="1"/>
</dbReference>
<evidence type="ECO:0000256" key="8">
    <source>
        <dbReference type="RuleBase" id="RU366009"/>
    </source>
</evidence>
<sequence>MSELTLFRASILHFLRDPGEAADDRAWQYWEDGALVVESGRVVACGPEAALLTQYPQAKVVDHRGKLLLPGFVDTHIHFAQTDIIASYGAQLLDWLNTYTFPAERRFADRVHADNVAQFFLDELLRNGTTTAAVYPTVHKASVDAFFSAAEQRQMRMVCGKIMMDRHCPDFLQDNVASAEADSRELIERWHGRGRAGYALTPRFAPTSTPEQLAMTGRLFAEYEGLWLQTHVAENVDEVRWVADLFPDARSYLDVYDRYGLLGERGVYAHCIHLDRADRERMAATGTAMSFCPTSNLFLGSGLFDLNRARELGVRVGLATDVGGGTSFSMLQTLNEAYKVLQLGGQKLNAWRGFYLATLAGAEALYLEDRIGNFLPGKEADFVVLDWAATPLLERRMQAAQSLEERLFALMLLGCDRVVAQTYVLGEPRLPAG</sequence>
<evidence type="ECO:0000313" key="11">
    <source>
        <dbReference type="EMBL" id="NLR75118.1"/>
    </source>
</evidence>
<dbReference type="UniPathway" id="UPA00603">
    <property type="reaction ID" value="UER00660"/>
</dbReference>
<feature type="domain" description="Amidohydrolase-related" evidence="9">
    <location>
        <begin position="68"/>
        <end position="427"/>
    </location>
</feature>
<keyword evidence="5 8" id="KW-0378">Hydrolase</keyword>
<organism evidence="11 12">
    <name type="scientific">Leeia aquatica</name>
    <dbReference type="NCBI Taxonomy" id="2725557"/>
    <lineage>
        <taxon>Bacteria</taxon>
        <taxon>Pseudomonadati</taxon>
        <taxon>Pseudomonadota</taxon>
        <taxon>Betaproteobacteria</taxon>
        <taxon>Neisseriales</taxon>
        <taxon>Leeiaceae</taxon>
        <taxon>Leeia</taxon>
    </lineage>
</organism>
<dbReference type="AlphaFoldDB" id="A0A847SD70"/>
<evidence type="ECO:0000256" key="7">
    <source>
        <dbReference type="NCBIfam" id="TIGR02967"/>
    </source>
</evidence>
<dbReference type="GO" id="GO:0006147">
    <property type="term" value="P:guanine catabolic process"/>
    <property type="evidence" value="ECO:0007669"/>
    <property type="project" value="UniProtKB-UniRule"/>
</dbReference>
<dbReference type="CDD" id="cd01303">
    <property type="entry name" value="GDEase"/>
    <property type="match status" value="1"/>
</dbReference>
<dbReference type="PANTHER" id="PTHR11271:SF6">
    <property type="entry name" value="GUANINE DEAMINASE"/>
    <property type="match status" value="1"/>
</dbReference>
<dbReference type="EC" id="3.5.4.3" evidence="3 7"/>
<dbReference type="InterPro" id="IPR032466">
    <property type="entry name" value="Metal_Hydrolase"/>
</dbReference>
<dbReference type="InterPro" id="IPR011059">
    <property type="entry name" value="Metal-dep_hydrolase_composite"/>
</dbReference>
<feature type="domain" description="Aminodeoxyfutalosine deaminase/Imidazolonepropionase-like composite" evidence="10">
    <location>
        <begin position="33"/>
        <end position="58"/>
    </location>
</feature>
<keyword evidence="6 8" id="KW-0862">Zinc</keyword>
<comment type="cofactor">
    <cofactor evidence="8">
        <name>Zn(2+)</name>
        <dbReference type="ChEBI" id="CHEBI:29105"/>
    </cofactor>
    <text evidence="8">Binds 1 zinc ion per subunit.</text>
</comment>
<dbReference type="InterPro" id="IPR054418">
    <property type="entry name" value="MQNX/HUTI_composite_N"/>
</dbReference>
<dbReference type="InterPro" id="IPR014311">
    <property type="entry name" value="Guanine_deaminase"/>
</dbReference>
<evidence type="ECO:0000256" key="5">
    <source>
        <dbReference type="ARBA" id="ARBA00022801"/>
    </source>
</evidence>
<dbReference type="InterPro" id="IPR051607">
    <property type="entry name" value="Metallo-dep_hydrolases"/>
</dbReference>
<dbReference type="RefSeq" id="WP_168876670.1">
    <property type="nucleotide sequence ID" value="NZ_JABAIM010000001.1"/>
</dbReference>
<evidence type="ECO:0000256" key="6">
    <source>
        <dbReference type="ARBA" id="ARBA00022833"/>
    </source>
</evidence>
<dbReference type="GO" id="GO:0008270">
    <property type="term" value="F:zinc ion binding"/>
    <property type="evidence" value="ECO:0007669"/>
    <property type="project" value="UniProtKB-UniRule"/>
</dbReference>
<dbReference type="Pfam" id="PF22039">
    <property type="entry name" value="HUTI_composite_bact"/>
    <property type="match status" value="1"/>
</dbReference>
<evidence type="ECO:0000256" key="4">
    <source>
        <dbReference type="ARBA" id="ARBA00022723"/>
    </source>
</evidence>
<dbReference type="GO" id="GO:0008892">
    <property type="term" value="F:guanine deaminase activity"/>
    <property type="evidence" value="ECO:0007669"/>
    <property type="project" value="UniProtKB-UniRule"/>
</dbReference>
<evidence type="ECO:0000256" key="1">
    <source>
        <dbReference type="ARBA" id="ARBA00004984"/>
    </source>
</evidence>
<evidence type="ECO:0000259" key="10">
    <source>
        <dbReference type="Pfam" id="PF22039"/>
    </source>
</evidence>